<comment type="similarity">
    <text evidence="2">Belongs to the EamA transporter family.</text>
</comment>
<proteinExistence type="inferred from homology"/>
<keyword evidence="4" id="KW-1003">Cell membrane</keyword>
<dbReference type="GO" id="GO:0005886">
    <property type="term" value="C:plasma membrane"/>
    <property type="evidence" value="ECO:0007669"/>
    <property type="project" value="UniProtKB-SubCell"/>
</dbReference>
<dbReference type="AlphaFoldDB" id="A0A975TRG5"/>
<dbReference type="EMBL" id="CP078073">
    <property type="protein sequence ID" value="QXL86051.1"/>
    <property type="molecule type" value="Genomic_DNA"/>
</dbReference>
<sequence length="298" mass="32448">MAQSQDDDTPAGFAYAVSAYVLWGGLPIYLKALSHISPMEIVAHRVIWSLPIIGVLIWVTGRTADLKVALRTPRLMAMAALTALFISVNWGVYIWAIANERALDGALGYYINPLFSIFLGAVLLGERLSRLQWAAVALAALAVVVLTVEEGRLPWVALALMLSWGGYAFCKRKLPVGPNQGFFLEVALLCVPAFAYVTWLGATGSGSFLVGVPWDSWLLVGCGLVTAVPLILYVNGAKLLRLSTIGILQYIAPTLIFLVAVFLFNEPFGSARMIAFPMIWAALVLYSVALFRQSRRPT</sequence>
<feature type="domain" description="EamA" evidence="9">
    <location>
        <begin position="12"/>
        <end position="147"/>
    </location>
</feature>
<dbReference type="RefSeq" id="WP_257893017.1">
    <property type="nucleotide sequence ID" value="NZ_JAIMBW010000001.1"/>
</dbReference>
<evidence type="ECO:0000256" key="2">
    <source>
        <dbReference type="ARBA" id="ARBA00007362"/>
    </source>
</evidence>
<evidence type="ECO:0000256" key="3">
    <source>
        <dbReference type="ARBA" id="ARBA00022448"/>
    </source>
</evidence>
<feature type="transmembrane region" description="Helical" evidence="8">
    <location>
        <begin position="75"/>
        <end position="95"/>
    </location>
</feature>
<evidence type="ECO:0000313" key="11">
    <source>
        <dbReference type="Proteomes" id="UP000693972"/>
    </source>
</evidence>
<feature type="transmembrane region" description="Helical" evidence="8">
    <location>
        <begin position="154"/>
        <end position="170"/>
    </location>
</feature>
<feature type="transmembrane region" description="Helical" evidence="8">
    <location>
        <begin position="42"/>
        <end position="63"/>
    </location>
</feature>
<evidence type="ECO:0000256" key="6">
    <source>
        <dbReference type="ARBA" id="ARBA00022989"/>
    </source>
</evidence>
<evidence type="ECO:0000256" key="7">
    <source>
        <dbReference type="ARBA" id="ARBA00023136"/>
    </source>
</evidence>
<feature type="transmembrane region" description="Helical" evidence="8">
    <location>
        <begin position="214"/>
        <end position="235"/>
    </location>
</feature>
<dbReference type="SUPFAM" id="SSF103481">
    <property type="entry name" value="Multidrug resistance efflux transporter EmrE"/>
    <property type="match status" value="2"/>
</dbReference>
<evidence type="ECO:0000256" key="1">
    <source>
        <dbReference type="ARBA" id="ARBA00004651"/>
    </source>
</evidence>
<dbReference type="PANTHER" id="PTHR22911:SF137">
    <property type="entry name" value="SOLUTE CARRIER FAMILY 35 MEMBER G2-RELATED"/>
    <property type="match status" value="1"/>
</dbReference>
<protein>
    <submittedName>
        <fullName evidence="10">EamA family transporter RarD</fullName>
    </submittedName>
</protein>
<evidence type="ECO:0000313" key="10">
    <source>
        <dbReference type="EMBL" id="QXL86051.1"/>
    </source>
</evidence>
<feature type="transmembrane region" description="Helical" evidence="8">
    <location>
        <begin position="131"/>
        <end position="148"/>
    </location>
</feature>
<feature type="transmembrane region" description="Helical" evidence="8">
    <location>
        <begin position="247"/>
        <end position="264"/>
    </location>
</feature>
<accession>A0A975TRG5</accession>
<feature type="transmembrane region" description="Helical" evidence="8">
    <location>
        <begin position="182"/>
        <end position="202"/>
    </location>
</feature>
<reference evidence="10 11" key="1">
    <citation type="submission" date="2021-07" db="EMBL/GenBank/DDBJ databases">
        <title>Karlodiniumbacter phycospheric gen. nov., sp. nov., a phycosphere bacterium isolated from karlodinium veneficum.</title>
        <authorList>
            <person name="Peng Y."/>
            <person name="Jiang L."/>
            <person name="Lee J."/>
        </authorList>
    </citation>
    <scope>NUCLEOTIDE SEQUENCE</scope>
    <source>
        <strain evidence="10 11">N5</strain>
    </source>
</reference>
<organism evidence="10">
    <name type="scientific">Gymnodinialimonas phycosphaerae</name>
    <dbReference type="NCBI Taxonomy" id="2841589"/>
    <lineage>
        <taxon>Bacteria</taxon>
        <taxon>Pseudomonadati</taxon>
        <taxon>Pseudomonadota</taxon>
        <taxon>Alphaproteobacteria</taxon>
        <taxon>Rhodobacterales</taxon>
        <taxon>Paracoccaceae</taxon>
        <taxon>Gymnodinialimonas</taxon>
    </lineage>
</organism>
<comment type="subcellular location">
    <subcellularLocation>
        <location evidence="1">Cell membrane</location>
        <topology evidence="1">Multi-pass membrane protein</topology>
    </subcellularLocation>
</comment>
<feature type="transmembrane region" description="Helical" evidence="8">
    <location>
        <begin position="107"/>
        <end position="124"/>
    </location>
</feature>
<feature type="transmembrane region" description="Helical" evidence="8">
    <location>
        <begin position="12"/>
        <end position="30"/>
    </location>
</feature>
<dbReference type="InterPro" id="IPR004626">
    <property type="entry name" value="RarD"/>
</dbReference>
<name>A0A975TRG5_9RHOB</name>
<dbReference type="InterPro" id="IPR000620">
    <property type="entry name" value="EamA_dom"/>
</dbReference>
<dbReference type="EMBL" id="JAIMBW010000001">
    <property type="protein sequence ID" value="MBY4893321.1"/>
    <property type="molecule type" value="Genomic_DNA"/>
</dbReference>
<keyword evidence="5 8" id="KW-0812">Transmembrane</keyword>
<gene>
    <name evidence="10" type="primary">rarD</name>
    <name evidence="10" type="ORF">KUL25_11150</name>
</gene>
<keyword evidence="11" id="KW-1185">Reference proteome</keyword>
<keyword evidence="6 8" id="KW-1133">Transmembrane helix</keyword>
<dbReference type="InterPro" id="IPR037185">
    <property type="entry name" value="EmrE-like"/>
</dbReference>
<dbReference type="NCBIfam" id="TIGR00688">
    <property type="entry name" value="rarD"/>
    <property type="match status" value="1"/>
</dbReference>
<evidence type="ECO:0000259" key="9">
    <source>
        <dbReference type="Pfam" id="PF00892"/>
    </source>
</evidence>
<dbReference type="Pfam" id="PF00892">
    <property type="entry name" value="EamA"/>
    <property type="match status" value="1"/>
</dbReference>
<dbReference type="Proteomes" id="UP000693972">
    <property type="component" value="Unassembled WGS sequence"/>
</dbReference>
<keyword evidence="3" id="KW-0813">Transport</keyword>
<feature type="transmembrane region" description="Helical" evidence="8">
    <location>
        <begin position="270"/>
        <end position="291"/>
    </location>
</feature>
<evidence type="ECO:0000256" key="5">
    <source>
        <dbReference type="ARBA" id="ARBA00022692"/>
    </source>
</evidence>
<evidence type="ECO:0000256" key="4">
    <source>
        <dbReference type="ARBA" id="ARBA00022475"/>
    </source>
</evidence>
<keyword evidence="7 8" id="KW-0472">Membrane</keyword>
<dbReference type="PANTHER" id="PTHR22911">
    <property type="entry name" value="ACYL-MALONYL CONDENSING ENZYME-RELATED"/>
    <property type="match status" value="1"/>
</dbReference>
<evidence type="ECO:0000256" key="8">
    <source>
        <dbReference type="SAM" id="Phobius"/>
    </source>
</evidence>